<keyword evidence="2" id="KW-1185">Reference proteome</keyword>
<proteinExistence type="predicted"/>
<dbReference type="EMBL" id="PKIZ01000030">
    <property type="protein sequence ID" value="PKZ40807.1"/>
    <property type="molecule type" value="Genomic_DNA"/>
</dbReference>
<protein>
    <submittedName>
        <fullName evidence="1">Uncharacterized protein</fullName>
    </submittedName>
</protein>
<dbReference type="AlphaFoldDB" id="A0A2I1P850"/>
<organism evidence="1 2">
    <name type="scientific">Kytococcus schroeteri</name>
    <dbReference type="NCBI Taxonomy" id="138300"/>
    <lineage>
        <taxon>Bacteria</taxon>
        <taxon>Bacillati</taxon>
        <taxon>Actinomycetota</taxon>
        <taxon>Actinomycetes</taxon>
        <taxon>Micrococcales</taxon>
        <taxon>Kytococcaceae</taxon>
        <taxon>Kytococcus</taxon>
    </lineage>
</organism>
<reference evidence="1 2" key="1">
    <citation type="submission" date="2017-12" db="EMBL/GenBank/DDBJ databases">
        <title>Phylogenetic diversity of female urinary microbiome.</title>
        <authorList>
            <person name="Thomas-White K."/>
            <person name="Wolfe A.J."/>
        </authorList>
    </citation>
    <scope>NUCLEOTIDE SEQUENCE [LARGE SCALE GENOMIC DNA]</scope>
    <source>
        <strain evidence="1 2">UMB1298</strain>
    </source>
</reference>
<gene>
    <name evidence="1" type="ORF">CYJ76_11130</name>
</gene>
<name>A0A2I1P850_9MICO</name>
<evidence type="ECO:0000313" key="1">
    <source>
        <dbReference type="EMBL" id="PKZ40807.1"/>
    </source>
</evidence>
<accession>A0A2I1P850</accession>
<dbReference type="RefSeq" id="WP_070705277.1">
    <property type="nucleotide sequence ID" value="NZ_JBHLVH010000024.1"/>
</dbReference>
<comment type="caution">
    <text evidence="1">The sequence shown here is derived from an EMBL/GenBank/DDBJ whole genome shotgun (WGS) entry which is preliminary data.</text>
</comment>
<dbReference type="Proteomes" id="UP000234206">
    <property type="component" value="Unassembled WGS sequence"/>
</dbReference>
<sequence length="130" mass="13437">MALALVVASVATGCSSSFEDSLVAEAEDGEFTVGSSLGEDAGDVHVVCPYDRVSELGPEAKGALSEAGWSETDEGRQWLVVERGSTVQVEGLSRDRVDFCGGTGLGTLQSETRLTASQGDGGVLVVRRKG</sequence>
<evidence type="ECO:0000313" key="2">
    <source>
        <dbReference type="Proteomes" id="UP000234206"/>
    </source>
</evidence>